<dbReference type="GO" id="GO:0003676">
    <property type="term" value="F:nucleic acid binding"/>
    <property type="evidence" value="ECO:0007669"/>
    <property type="project" value="InterPro"/>
</dbReference>
<proteinExistence type="predicted"/>
<dbReference type="GO" id="GO:0008270">
    <property type="term" value="F:zinc ion binding"/>
    <property type="evidence" value="ECO:0007669"/>
    <property type="project" value="UniProtKB-KW"/>
</dbReference>
<organism evidence="4 5">
    <name type="scientific">Spodoptera frugiperda</name>
    <name type="common">Fall armyworm</name>
    <dbReference type="NCBI Taxonomy" id="7108"/>
    <lineage>
        <taxon>Eukaryota</taxon>
        <taxon>Metazoa</taxon>
        <taxon>Ecdysozoa</taxon>
        <taxon>Arthropoda</taxon>
        <taxon>Hexapoda</taxon>
        <taxon>Insecta</taxon>
        <taxon>Pterygota</taxon>
        <taxon>Neoptera</taxon>
        <taxon>Endopterygota</taxon>
        <taxon>Lepidoptera</taxon>
        <taxon>Glossata</taxon>
        <taxon>Ditrysia</taxon>
        <taxon>Noctuoidea</taxon>
        <taxon>Noctuidae</taxon>
        <taxon>Amphipyrinae</taxon>
        <taxon>Spodoptera</taxon>
    </lineage>
</organism>
<dbReference type="OrthoDB" id="427960at2759"/>
<dbReference type="Proteomes" id="UP000829999">
    <property type="component" value="Chromosome 15"/>
</dbReference>
<evidence type="ECO:0000313" key="4">
    <source>
        <dbReference type="Proteomes" id="UP000829999"/>
    </source>
</evidence>
<accession>A0A9R0ERA3</accession>
<feature type="compositionally biased region" description="Basic residues" evidence="2">
    <location>
        <begin position="157"/>
        <end position="168"/>
    </location>
</feature>
<dbReference type="Gene3D" id="4.10.60.10">
    <property type="entry name" value="Zinc finger, CCHC-type"/>
    <property type="match status" value="1"/>
</dbReference>
<dbReference type="Pfam" id="PF00098">
    <property type="entry name" value="zf-CCHC"/>
    <property type="match status" value="1"/>
</dbReference>
<evidence type="ECO:0000259" key="3">
    <source>
        <dbReference type="PROSITE" id="PS50158"/>
    </source>
</evidence>
<name>A0A9R0ERA3_SPOFR</name>
<evidence type="ECO:0000313" key="5">
    <source>
        <dbReference type="RefSeq" id="XP_035452961.2"/>
    </source>
</evidence>
<dbReference type="AlphaFoldDB" id="A0A9R0ERA3"/>
<protein>
    <submittedName>
        <fullName evidence="5">Uncharacterized protein LOC118278015</fullName>
    </submittedName>
</protein>
<dbReference type="InterPro" id="IPR001878">
    <property type="entry name" value="Znf_CCHC"/>
</dbReference>
<keyword evidence="4" id="KW-1185">Reference proteome</keyword>
<evidence type="ECO:0000256" key="1">
    <source>
        <dbReference type="PROSITE-ProRule" id="PRU00047"/>
    </source>
</evidence>
<dbReference type="RefSeq" id="XP_035452961.2">
    <property type="nucleotide sequence ID" value="XM_035597068.2"/>
</dbReference>
<reference evidence="5" key="1">
    <citation type="submission" date="2025-08" db="UniProtKB">
        <authorList>
            <consortium name="RefSeq"/>
        </authorList>
    </citation>
    <scope>IDENTIFICATION</scope>
    <source>
        <tissue evidence="5">Whole larval tissue</tissue>
    </source>
</reference>
<dbReference type="GeneID" id="118278015"/>
<keyword evidence="1" id="KW-0862">Zinc</keyword>
<evidence type="ECO:0000256" key="2">
    <source>
        <dbReference type="SAM" id="MobiDB-lite"/>
    </source>
</evidence>
<dbReference type="InterPro" id="IPR036875">
    <property type="entry name" value="Znf_CCHC_sf"/>
</dbReference>
<feature type="region of interest" description="Disordered" evidence="2">
    <location>
        <begin position="144"/>
        <end position="199"/>
    </location>
</feature>
<keyword evidence="1" id="KW-0479">Metal-binding</keyword>
<keyword evidence="1" id="KW-0863">Zinc-finger</keyword>
<gene>
    <name evidence="5" type="primary">LOC118278015</name>
</gene>
<sequence>MKTAELRIAGLDDSVTTEEVVAAAARSGECPPDNVRAGDIRADASGLGVVWIRCPVASAKKIAESGRLLIGWVAARVKLLQPRALQCFRCLEKGHVRAKCTAEIDRSDLCYRCGQPGHKATQCSAALNCSLCSAAGKPAGHKVGGGACGAPATNKAQTRRKKNKKRSSKPAGETSPPPQARNSAADSRSRTVAEGMDCQ</sequence>
<dbReference type="SMART" id="SM00343">
    <property type="entry name" value="ZnF_C2HC"/>
    <property type="match status" value="2"/>
</dbReference>
<dbReference type="SUPFAM" id="SSF57756">
    <property type="entry name" value="Retrovirus zinc finger-like domains"/>
    <property type="match status" value="1"/>
</dbReference>
<dbReference type="PROSITE" id="PS50158">
    <property type="entry name" value="ZF_CCHC"/>
    <property type="match status" value="1"/>
</dbReference>
<feature type="domain" description="CCHC-type" evidence="3">
    <location>
        <begin position="110"/>
        <end position="123"/>
    </location>
</feature>